<feature type="domain" description="Thiol:disulfide interchange protein DsbD N-terminal" evidence="2">
    <location>
        <begin position="52"/>
        <end position="150"/>
    </location>
</feature>
<name>A0ABV7KE69_9HYPH</name>
<dbReference type="RefSeq" id="WP_378224148.1">
    <property type="nucleotide sequence ID" value="NZ_JBHRTK010000028.1"/>
</dbReference>
<comment type="caution">
    <text evidence="3">The sequence shown here is derived from an EMBL/GenBank/DDBJ whole genome shotgun (WGS) entry which is preliminary data.</text>
</comment>
<sequence length="268" mass="27360">MRILTTFGLAAAATLAATLCASAASSAWHDSEGGRIRLVTSGQPDSAGRLEGVLEVALKPGWKTYWRDPGDSGVPPQLDVSASTNISQAALSFPPPRRHEDGYGGWAGYDHPVSLPVVFTLATPGSPAVIDANVFLGMCETICIPVQASLKLDPSSAPNDAGDAALVQAGFSALPAEAKADFGAKALPGSHEALVVEATAPGKASAVDLFVAGENGFMFGPPSREESGGKITFRIPVLDRPAAPPTGAGLPYTLTGETGAVQGLLPYP</sequence>
<dbReference type="Proteomes" id="UP001595583">
    <property type="component" value="Unassembled WGS sequence"/>
</dbReference>
<accession>A0ABV7KE69</accession>
<dbReference type="InterPro" id="IPR028250">
    <property type="entry name" value="DsbDN"/>
</dbReference>
<evidence type="ECO:0000313" key="3">
    <source>
        <dbReference type="EMBL" id="MFC3208608.1"/>
    </source>
</evidence>
<organism evidence="3 4">
    <name type="scientific">Aquamicrobium soli</name>
    <dbReference type="NCBI Taxonomy" id="1811518"/>
    <lineage>
        <taxon>Bacteria</taxon>
        <taxon>Pseudomonadati</taxon>
        <taxon>Pseudomonadota</taxon>
        <taxon>Alphaproteobacteria</taxon>
        <taxon>Hyphomicrobiales</taxon>
        <taxon>Phyllobacteriaceae</taxon>
        <taxon>Aquamicrobium</taxon>
    </lineage>
</organism>
<evidence type="ECO:0000259" key="2">
    <source>
        <dbReference type="Pfam" id="PF11412"/>
    </source>
</evidence>
<evidence type="ECO:0000313" key="4">
    <source>
        <dbReference type="Proteomes" id="UP001595583"/>
    </source>
</evidence>
<gene>
    <name evidence="3" type="ORF">ACFOHJ_20520</name>
</gene>
<keyword evidence="4" id="KW-1185">Reference proteome</keyword>
<evidence type="ECO:0000256" key="1">
    <source>
        <dbReference type="SAM" id="SignalP"/>
    </source>
</evidence>
<protein>
    <submittedName>
        <fullName evidence="3">Protein-disulfide reductase DsbD domain-containing protein</fullName>
    </submittedName>
</protein>
<keyword evidence="1" id="KW-0732">Signal</keyword>
<feature type="chain" id="PRO_5045219404" evidence="1">
    <location>
        <begin position="24"/>
        <end position="268"/>
    </location>
</feature>
<feature type="signal peptide" evidence="1">
    <location>
        <begin position="1"/>
        <end position="23"/>
    </location>
</feature>
<proteinExistence type="predicted"/>
<reference evidence="4" key="1">
    <citation type="journal article" date="2019" name="Int. J. Syst. Evol. Microbiol.">
        <title>The Global Catalogue of Microorganisms (GCM) 10K type strain sequencing project: providing services to taxonomists for standard genome sequencing and annotation.</title>
        <authorList>
            <consortium name="The Broad Institute Genomics Platform"/>
            <consortium name="The Broad Institute Genome Sequencing Center for Infectious Disease"/>
            <person name="Wu L."/>
            <person name="Ma J."/>
        </authorList>
    </citation>
    <scope>NUCLEOTIDE SEQUENCE [LARGE SCALE GENOMIC DNA]</scope>
    <source>
        <strain evidence="4">KCTC 52165</strain>
    </source>
</reference>
<dbReference type="Pfam" id="PF11412">
    <property type="entry name" value="DsbD_N"/>
    <property type="match status" value="1"/>
</dbReference>
<dbReference type="EMBL" id="JBHRTK010000028">
    <property type="protein sequence ID" value="MFC3208608.1"/>
    <property type="molecule type" value="Genomic_DNA"/>
</dbReference>